<dbReference type="InterPro" id="IPR051334">
    <property type="entry name" value="SRPK"/>
</dbReference>
<dbReference type="Pfam" id="PF00069">
    <property type="entry name" value="Pkinase"/>
    <property type="match status" value="1"/>
</dbReference>
<proteinExistence type="predicted"/>
<reference evidence="11" key="2">
    <citation type="submission" date="2023-05" db="EMBL/GenBank/DDBJ databases">
        <authorList>
            <consortium name="Lawrence Berkeley National Laboratory"/>
            <person name="Steindorff A."/>
            <person name="Hensen N."/>
            <person name="Bonometti L."/>
            <person name="Westerberg I."/>
            <person name="Brannstrom I.O."/>
            <person name="Guillou S."/>
            <person name="Cros-Aarteil S."/>
            <person name="Calhoun S."/>
            <person name="Haridas S."/>
            <person name="Kuo A."/>
            <person name="Mondo S."/>
            <person name="Pangilinan J."/>
            <person name="Riley R."/>
            <person name="Labutti K."/>
            <person name="Andreopoulos B."/>
            <person name="Lipzen A."/>
            <person name="Chen C."/>
            <person name="Yanf M."/>
            <person name="Daum C."/>
            <person name="Ng V."/>
            <person name="Clum A."/>
            <person name="Ohm R."/>
            <person name="Martin F."/>
            <person name="Silar P."/>
            <person name="Natvig D."/>
            <person name="Lalanne C."/>
            <person name="Gautier V."/>
            <person name="Ament-Velasquez S.L."/>
            <person name="Kruys A."/>
            <person name="Hutchinson M.I."/>
            <person name="Powell A.J."/>
            <person name="Barry K."/>
            <person name="Miller A.N."/>
            <person name="Grigoriev I.V."/>
            <person name="Debuchy R."/>
            <person name="Gladieux P."/>
            <person name="Thoren M.H."/>
            <person name="Johannesson H."/>
        </authorList>
    </citation>
    <scope>NUCLEOTIDE SEQUENCE</scope>
    <source>
        <strain evidence="11">CBS 990.96</strain>
    </source>
</reference>
<dbReference type="Proteomes" id="UP001301958">
    <property type="component" value="Unassembled WGS sequence"/>
</dbReference>
<dbReference type="PANTHER" id="PTHR47634:SF9">
    <property type="entry name" value="PROTEIN KINASE DOMAIN-CONTAINING PROTEIN-RELATED"/>
    <property type="match status" value="1"/>
</dbReference>
<feature type="compositionally biased region" description="Acidic residues" evidence="9">
    <location>
        <begin position="412"/>
        <end position="452"/>
    </location>
</feature>
<evidence type="ECO:0000256" key="1">
    <source>
        <dbReference type="ARBA" id="ARBA00012513"/>
    </source>
</evidence>
<accession>A0AAN7BCX1</accession>
<evidence type="ECO:0000256" key="2">
    <source>
        <dbReference type="ARBA" id="ARBA00022527"/>
    </source>
</evidence>
<keyword evidence="4" id="KW-0547">Nucleotide-binding</keyword>
<dbReference type="EMBL" id="MU865577">
    <property type="protein sequence ID" value="KAK4221166.1"/>
    <property type="molecule type" value="Genomic_DNA"/>
</dbReference>
<evidence type="ECO:0000259" key="10">
    <source>
        <dbReference type="PROSITE" id="PS50011"/>
    </source>
</evidence>
<dbReference type="PANTHER" id="PTHR47634">
    <property type="entry name" value="PROTEIN KINASE DOMAIN-CONTAINING PROTEIN-RELATED"/>
    <property type="match status" value="1"/>
</dbReference>
<keyword evidence="12" id="KW-1185">Reference proteome</keyword>
<evidence type="ECO:0000256" key="9">
    <source>
        <dbReference type="SAM" id="MobiDB-lite"/>
    </source>
</evidence>
<evidence type="ECO:0000256" key="8">
    <source>
        <dbReference type="ARBA" id="ARBA00048679"/>
    </source>
</evidence>
<evidence type="ECO:0000313" key="12">
    <source>
        <dbReference type="Proteomes" id="UP001301958"/>
    </source>
</evidence>
<dbReference type="Gene3D" id="1.10.510.10">
    <property type="entry name" value="Transferase(Phosphotransferase) domain 1"/>
    <property type="match status" value="1"/>
</dbReference>
<name>A0AAN7BCX1_9PEZI</name>
<feature type="region of interest" description="Disordered" evidence="9">
    <location>
        <begin position="403"/>
        <end position="460"/>
    </location>
</feature>
<evidence type="ECO:0000313" key="11">
    <source>
        <dbReference type="EMBL" id="KAK4221166.1"/>
    </source>
</evidence>
<evidence type="ECO:0000256" key="6">
    <source>
        <dbReference type="ARBA" id="ARBA00022840"/>
    </source>
</evidence>
<feature type="region of interest" description="Disordered" evidence="9">
    <location>
        <begin position="1"/>
        <end position="31"/>
    </location>
</feature>
<dbReference type="GO" id="GO:0005524">
    <property type="term" value="F:ATP binding"/>
    <property type="evidence" value="ECO:0007669"/>
    <property type="project" value="UniProtKB-KW"/>
</dbReference>
<comment type="caution">
    <text evidence="11">The sequence shown here is derived from an EMBL/GenBank/DDBJ whole genome shotgun (WGS) entry which is preliminary data.</text>
</comment>
<dbReference type="GO" id="GO:0004674">
    <property type="term" value="F:protein serine/threonine kinase activity"/>
    <property type="evidence" value="ECO:0007669"/>
    <property type="project" value="UniProtKB-KW"/>
</dbReference>
<dbReference type="Gene3D" id="3.30.200.20">
    <property type="entry name" value="Phosphorylase Kinase, domain 1"/>
    <property type="match status" value="1"/>
</dbReference>
<dbReference type="SMART" id="SM00220">
    <property type="entry name" value="S_TKc"/>
    <property type="match status" value="1"/>
</dbReference>
<organism evidence="11 12">
    <name type="scientific">Podospora fimiseda</name>
    <dbReference type="NCBI Taxonomy" id="252190"/>
    <lineage>
        <taxon>Eukaryota</taxon>
        <taxon>Fungi</taxon>
        <taxon>Dikarya</taxon>
        <taxon>Ascomycota</taxon>
        <taxon>Pezizomycotina</taxon>
        <taxon>Sordariomycetes</taxon>
        <taxon>Sordariomycetidae</taxon>
        <taxon>Sordariales</taxon>
        <taxon>Podosporaceae</taxon>
        <taxon>Podospora</taxon>
    </lineage>
</organism>
<evidence type="ECO:0000256" key="7">
    <source>
        <dbReference type="ARBA" id="ARBA00047899"/>
    </source>
</evidence>
<dbReference type="EC" id="2.7.11.1" evidence="1"/>
<feature type="domain" description="Protein kinase" evidence="10">
    <location>
        <begin position="61"/>
        <end position="408"/>
    </location>
</feature>
<comment type="catalytic activity">
    <reaction evidence="8">
        <text>L-seryl-[protein] + ATP = O-phospho-L-seryl-[protein] + ADP + H(+)</text>
        <dbReference type="Rhea" id="RHEA:17989"/>
        <dbReference type="Rhea" id="RHEA-COMP:9863"/>
        <dbReference type="Rhea" id="RHEA-COMP:11604"/>
        <dbReference type="ChEBI" id="CHEBI:15378"/>
        <dbReference type="ChEBI" id="CHEBI:29999"/>
        <dbReference type="ChEBI" id="CHEBI:30616"/>
        <dbReference type="ChEBI" id="CHEBI:83421"/>
        <dbReference type="ChEBI" id="CHEBI:456216"/>
        <dbReference type="EC" id="2.7.11.1"/>
    </reaction>
</comment>
<sequence length="460" mass="52216">MESSTKNQTETREPSPIREFPTSGFDLADPSKPLEEEKYAWYSAQDFYPATLGQLFKEDKYQVICKLGYGSASTTWLCRDLTNHRYVVVKIYAAGQGQIAREVAALKRISDVLSKTEEPVKHHHGAQFVRTLLDSFEVSRPGLRNTNICLVFNPLGMTLGETRQVMYNGQMPLGLVRGIMFNMLLALDFLHRKVGMVHGDFQEDNIMMGVEDPEDIKEIEDEELETPSKRKVYKDHVIYASRLLNLCPTHPVLCDFGEARFGKESYGEEAMPDVYRAPEVLLRLNWNEKIDIWAFGMVLWTLVQGTNLLKSYPGGRWKSALPHMARIISVIGPPPEGFLDGVDAADEYFEEDGKLKDGVEVEEISLEKELTALYGVQRERFLAFLKRILVWDPEKRPSALQLLKDPWFVPGPEDEDDSDEHSDTSEEEEEEVEYEEEGEDEEMGEGEAEEEGGGGGTRQA</sequence>
<evidence type="ECO:0000256" key="3">
    <source>
        <dbReference type="ARBA" id="ARBA00022679"/>
    </source>
</evidence>
<gene>
    <name evidence="11" type="ORF">QBC38DRAFT_377623</name>
</gene>
<keyword evidence="2" id="KW-0723">Serine/threonine-protein kinase</keyword>
<evidence type="ECO:0000256" key="4">
    <source>
        <dbReference type="ARBA" id="ARBA00022741"/>
    </source>
</evidence>
<dbReference type="InterPro" id="IPR000719">
    <property type="entry name" value="Prot_kinase_dom"/>
</dbReference>
<dbReference type="InterPro" id="IPR011009">
    <property type="entry name" value="Kinase-like_dom_sf"/>
</dbReference>
<dbReference type="AlphaFoldDB" id="A0AAN7BCX1"/>
<keyword evidence="5 11" id="KW-0418">Kinase</keyword>
<dbReference type="GO" id="GO:0000245">
    <property type="term" value="P:spliceosomal complex assembly"/>
    <property type="evidence" value="ECO:0007669"/>
    <property type="project" value="TreeGrafter"/>
</dbReference>
<dbReference type="PROSITE" id="PS50011">
    <property type="entry name" value="PROTEIN_KINASE_DOM"/>
    <property type="match status" value="1"/>
</dbReference>
<dbReference type="SUPFAM" id="SSF56112">
    <property type="entry name" value="Protein kinase-like (PK-like)"/>
    <property type="match status" value="1"/>
</dbReference>
<comment type="catalytic activity">
    <reaction evidence="7">
        <text>L-threonyl-[protein] + ATP = O-phospho-L-threonyl-[protein] + ADP + H(+)</text>
        <dbReference type="Rhea" id="RHEA:46608"/>
        <dbReference type="Rhea" id="RHEA-COMP:11060"/>
        <dbReference type="Rhea" id="RHEA-COMP:11605"/>
        <dbReference type="ChEBI" id="CHEBI:15378"/>
        <dbReference type="ChEBI" id="CHEBI:30013"/>
        <dbReference type="ChEBI" id="CHEBI:30616"/>
        <dbReference type="ChEBI" id="CHEBI:61977"/>
        <dbReference type="ChEBI" id="CHEBI:456216"/>
        <dbReference type="EC" id="2.7.11.1"/>
    </reaction>
</comment>
<protein>
    <recommendedName>
        <fullName evidence="1">non-specific serine/threonine protein kinase</fullName>
        <ecNumber evidence="1">2.7.11.1</ecNumber>
    </recommendedName>
</protein>
<dbReference type="GO" id="GO:0050684">
    <property type="term" value="P:regulation of mRNA processing"/>
    <property type="evidence" value="ECO:0007669"/>
    <property type="project" value="TreeGrafter"/>
</dbReference>
<evidence type="ECO:0000256" key="5">
    <source>
        <dbReference type="ARBA" id="ARBA00022777"/>
    </source>
</evidence>
<reference evidence="11" key="1">
    <citation type="journal article" date="2023" name="Mol. Phylogenet. Evol.">
        <title>Genome-scale phylogeny and comparative genomics of the fungal order Sordariales.</title>
        <authorList>
            <person name="Hensen N."/>
            <person name="Bonometti L."/>
            <person name="Westerberg I."/>
            <person name="Brannstrom I.O."/>
            <person name="Guillou S."/>
            <person name="Cros-Aarteil S."/>
            <person name="Calhoun S."/>
            <person name="Haridas S."/>
            <person name="Kuo A."/>
            <person name="Mondo S."/>
            <person name="Pangilinan J."/>
            <person name="Riley R."/>
            <person name="LaButti K."/>
            <person name="Andreopoulos B."/>
            <person name="Lipzen A."/>
            <person name="Chen C."/>
            <person name="Yan M."/>
            <person name="Daum C."/>
            <person name="Ng V."/>
            <person name="Clum A."/>
            <person name="Steindorff A."/>
            <person name="Ohm R.A."/>
            <person name="Martin F."/>
            <person name="Silar P."/>
            <person name="Natvig D.O."/>
            <person name="Lalanne C."/>
            <person name="Gautier V."/>
            <person name="Ament-Velasquez S.L."/>
            <person name="Kruys A."/>
            <person name="Hutchinson M.I."/>
            <person name="Powell A.J."/>
            <person name="Barry K."/>
            <person name="Miller A.N."/>
            <person name="Grigoriev I.V."/>
            <person name="Debuchy R."/>
            <person name="Gladieux P."/>
            <person name="Hiltunen Thoren M."/>
            <person name="Johannesson H."/>
        </authorList>
    </citation>
    <scope>NUCLEOTIDE SEQUENCE</scope>
    <source>
        <strain evidence="11">CBS 990.96</strain>
    </source>
</reference>
<keyword evidence="6" id="KW-0067">ATP-binding</keyword>
<keyword evidence="3" id="KW-0808">Transferase</keyword>